<organism evidence="2">
    <name type="scientific">Candidatus Thiocaldithrix dubininis</name>
    <dbReference type="NCBI Taxonomy" id="3080823"/>
    <lineage>
        <taxon>Bacteria</taxon>
        <taxon>Pseudomonadati</taxon>
        <taxon>Pseudomonadota</taxon>
        <taxon>Gammaproteobacteria</taxon>
        <taxon>Thiotrichales</taxon>
        <taxon>Thiotrichaceae</taxon>
        <taxon>Candidatus Thiocaldithrix</taxon>
    </lineage>
</organism>
<dbReference type="AlphaFoldDB" id="A0AA95H3C1"/>
<dbReference type="SUPFAM" id="SSF50998">
    <property type="entry name" value="Quinoprotein alcohol dehydrogenase-like"/>
    <property type="match status" value="1"/>
</dbReference>
<evidence type="ECO:0000256" key="1">
    <source>
        <dbReference type="SAM" id="SignalP"/>
    </source>
</evidence>
<dbReference type="Proteomes" id="UP001300672">
    <property type="component" value="Chromosome"/>
</dbReference>
<dbReference type="InterPro" id="IPR036465">
    <property type="entry name" value="vWFA_dom_sf"/>
</dbReference>
<dbReference type="Gene3D" id="2.130.10.10">
    <property type="entry name" value="YVTN repeat-like/Quinoprotein amine dehydrogenase"/>
    <property type="match status" value="1"/>
</dbReference>
<dbReference type="InterPro" id="IPR015943">
    <property type="entry name" value="WD40/YVTN_repeat-like_dom_sf"/>
</dbReference>
<keyword evidence="1" id="KW-0732">Signal</keyword>
<reference evidence="2" key="1">
    <citation type="journal article" date="2023" name="Int. J. Mol. Sci.">
        <title>Metagenomics Revealed a New Genus 'Candidatus Thiocaldithrix dubininis' gen. nov., sp. nov. and a New Species 'Candidatus Thiothrix putei' sp. nov. in the Family Thiotrichaceae, Some Members of Which Have Traits of Both Na+- and H+-Motive Energetics.</title>
        <authorList>
            <person name="Ravin N.V."/>
            <person name="Muntyan M.S."/>
            <person name="Smolyakov D.D."/>
            <person name="Rudenko T.S."/>
            <person name="Beletsky A.V."/>
            <person name="Mardanov A.V."/>
            <person name="Grabovich M.Y."/>
        </authorList>
    </citation>
    <scope>NUCLEOTIDE SEQUENCE</scope>
    <source>
        <strain evidence="2">GKL-01</strain>
    </source>
</reference>
<proteinExistence type="predicted"/>
<dbReference type="Gene3D" id="3.40.50.410">
    <property type="entry name" value="von Willebrand factor, type A domain"/>
    <property type="match status" value="2"/>
</dbReference>
<protein>
    <submittedName>
        <fullName evidence="2">PilC/PilY family type IV pilus protein</fullName>
    </submittedName>
</protein>
<dbReference type="InterPro" id="IPR011047">
    <property type="entry name" value="Quinoprotein_ADH-like_sf"/>
</dbReference>
<dbReference type="SUPFAM" id="SSF53300">
    <property type="entry name" value="vWA-like"/>
    <property type="match status" value="1"/>
</dbReference>
<name>A0AA95H3C1_9GAMM</name>
<sequence length="1164" mass="127837">MNGIKRGIKCLLIALPAMYSAVLMADETEIYFTGNTEKIKPNILFLMDSSGSMATPVPSDPMNRTRMQVMQDAFTQTMAGLPSNLNIGLMHYANEANIGDYYWGSNKGINFPITSPDDKVQPMLAPYQNNDNLPNPSSGSQKVRSFLAEVVQGWQAQGGTPIVDALYEAARYYRGDSVGWGMASPEQSNASHMLTYSGSFGCTSYETVQCNDSLGLCNETKDIASCHEILINECCVKLPNGDCENDDNTCGHSETVCDHQVCKTWSSGPTYRSPIKNRCQPNFIVLMSDGKPEYPYRTYSPYSDPNGTVYYPPSVTNPSDDPAYNRATLAGQAVTYTSQVKVNTKIPAYINGTCEDTPSTYKSGKCGPELTHWLASTDQNAAFTGNQTVDTYAIGFALEDANSTDYLKSLVTKSDGFFPATNVEDLTDAFQEIVQRIKKTAYSFSSPSYMVNEASLLSHSDEVYIPMFDNALQARWNGNIKKFKRDSAGKLVDKNNEPALNEKGELLTTAHDFWGAEPSGAEVDKGGAASRLPTPDNRKLYTDLVYANTSAELTNVANKLHEANTELSSTLLGNPDLSAEQRIALIKFARGLNDKDEARYFMGDMLNTKPQIVTYLKDANSSFEKDKSYIFAATNEGYLHAIDTDTGIEQWAFMPQSLLKNLLTFYENPTTTEHVYGIDGAITIWQDDVNKDGKFRPSTDTGGDRLYLFFGLRRGGSEYYGLDITNISAPKVIWHITNQQTAFTGLGQTWSKPVLANLRVAATDSANPNSLPSELKPVLVFGGGYDPIKDEANTANRNNDAKGKNVFIVDALTGEKLWALSDTSGANLVRDSIPSDIRVLDMDNNGALDRLYFADTGGNVWRVDMDVDVTDADDSTLYDYTKAKLSKFAELAGTGAANKRMFFYEPDVALMKHNGKMLLTLAIGSGYRAHPLDDKINDRFYVLVDRNPYDAPDATIFPIKESEDTLPSIDNTDKIDPTDVNKSILNDTSLYGWYYDLPHTAEKVLAPAVTFMNKVIFTTFAPVNESGTTTPNPDPCDAESATTARAYVVDLFNGAAVADLDRKSSTGTNGKDRFIVAGVNEILDAAQVVFQAPKASNGSACTSNDCHQWVEIRVGKLDLPLMDSTNSTNNSISSSTDISQLIQRSFWLDCDTYPDPTENVLCKP</sequence>
<dbReference type="KEGG" id="tdu:QJT80_12640"/>
<feature type="chain" id="PRO_5041655713" evidence="1">
    <location>
        <begin position="26"/>
        <end position="1164"/>
    </location>
</feature>
<dbReference type="EMBL" id="CP124755">
    <property type="protein sequence ID" value="WGZ90322.1"/>
    <property type="molecule type" value="Genomic_DNA"/>
</dbReference>
<gene>
    <name evidence="2" type="ORF">QJT80_12640</name>
</gene>
<dbReference type="InterPro" id="IPR018391">
    <property type="entry name" value="PQQ_b-propeller_rpt"/>
</dbReference>
<evidence type="ECO:0000313" key="2">
    <source>
        <dbReference type="EMBL" id="WGZ90322.1"/>
    </source>
</evidence>
<feature type="signal peptide" evidence="1">
    <location>
        <begin position="1"/>
        <end position="25"/>
    </location>
</feature>
<dbReference type="SMART" id="SM00564">
    <property type="entry name" value="PQQ"/>
    <property type="match status" value="2"/>
</dbReference>
<accession>A0AA95H3C1</accession>
<reference evidence="2" key="2">
    <citation type="submission" date="2023-04" db="EMBL/GenBank/DDBJ databases">
        <authorList>
            <person name="Beletskiy A.V."/>
            <person name="Mardanov A.V."/>
            <person name="Ravin N.V."/>
        </authorList>
    </citation>
    <scope>NUCLEOTIDE SEQUENCE</scope>
    <source>
        <strain evidence="2">GKL-01</strain>
    </source>
</reference>